<dbReference type="PANTHER" id="PTHR10889">
    <property type="entry name" value="DEOXYRIBOSE-PHOSPHATE ALDOLASE"/>
    <property type="match status" value="1"/>
</dbReference>
<dbReference type="SUPFAM" id="SSF51569">
    <property type="entry name" value="Aldolase"/>
    <property type="match status" value="1"/>
</dbReference>
<feature type="active site" description="Proton donor/acceptor" evidence="7">
    <location>
        <position position="93"/>
    </location>
</feature>
<organism evidence="8 9">
    <name type="scientific">Dactylococcopsis salina (strain PCC 8305)</name>
    <name type="common">Myxobactron salinum</name>
    <dbReference type="NCBI Taxonomy" id="13035"/>
    <lineage>
        <taxon>Bacteria</taxon>
        <taxon>Bacillati</taxon>
        <taxon>Cyanobacteriota</taxon>
        <taxon>Cyanophyceae</taxon>
        <taxon>Nodosilineales</taxon>
        <taxon>Cymatolegaceae</taxon>
        <taxon>Dactylococcopsis</taxon>
    </lineage>
</organism>
<dbReference type="KEGG" id="dsl:Dacsa_0232"/>
<evidence type="ECO:0000313" key="9">
    <source>
        <dbReference type="Proteomes" id="UP000010482"/>
    </source>
</evidence>
<evidence type="ECO:0000256" key="5">
    <source>
        <dbReference type="ARBA" id="ARBA00048791"/>
    </source>
</evidence>
<comment type="catalytic activity">
    <reaction evidence="5 7">
        <text>2-deoxy-D-ribose 5-phosphate = D-glyceraldehyde 3-phosphate + acetaldehyde</text>
        <dbReference type="Rhea" id="RHEA:12821"/>
        <dbReference type="ChEBI" id="CHEBI:15343"/>
        <dbReference type="ChEBI" id="CHEBI:59776"/>
        <dbReference type="ChEBI" id="CHEBI:62877"/>
        <dbReference type="EC" id="4.1.2.4"/>
    </reaction>
</comment>
<keyword evidence="3 7" id="KW-0456">Lyase</keyword>
<comment type="similarity">
    <text evidence="1 7">Belongs to the DeoC/FbaB aldolase family. DeoC type 1 subfamily.</text>
</comment>
<dbReference type="SMART" id="SM01133">
    <property type="entry name" value="DeoC"/>
    <property type="match status" value="1"/>
</dbReference>
<keyword evidence="9" id="KW-1185">Reference proteome</keyword>
<feature type="active site" description="Schiff-base intermediate with acetaldehyde" evidence="7">
    <location>
        <position position="154"/>
    </location>
</feature>
<dbReference type="HAMAP" id="MF_00114">
    <property type="entry name" value="DeoC_type1"/>
    <property type="match status" value="1"/>
</dbReference>
<evidence type="ECO:0000256" key="1">
    <source>
        <dbReference type="ARBA" id="ARBA00010936"/>
    </source>
</evidence>
<dbReference type="GO" id="GO:0009264">
    <property type="term" value="P:deoxyribonucleotide catabolic process"/>
    <property type="evidence" value="ECO:0007669"/>
    <property type="project" value="UniProtKB-UniRule"/>
</dbReference>
<sequence length="227" mass="24253">MDQNIDIAPTIDHALLNPTATEEDVKQCCHQAWQHNFASVCVYPNAVRQATELLQGKAPVVCAVIGFPTGATTTASKLYEAQEAVENGATELDVVLNLGWIKGENPDRANREIAQICEETGVTIKAIIETGLLKEAEKQLAVELCLDADVAFIKTNTGWFGGATVADVQLIREIAKGQVGIKASGGIRTLEGAIALLNAGANRLGTSRGLQLLQQQKKISYPEDAES</sequence>
<keyword evidence="4 7" id="KW-0704">Schiff base</keyword>
<dbReference type="GO" id="GO:0006018">
    <property type="term" value="P:2-deoxyribose 1-phosphate catabolic process"/>
    <property type="evidence" value="ECO:0007669"/>
    <property type="project" value="UniProtKB-UniRule"/>
</dbReference>
<dbReference type="GO" id="GO:0005737">
    <property type="term" value="C:cytoplasm"/>
    <property type="evidence" value="ECO:0007669"/>
    <property type="project" value="UniProtKB-SubCell"/>
</dbReference>
<evidence type="ECO:0000256" key="4">
    <source>
        <dbReference type="ARBA" id="ARBA00023270"/>
    </source>
</evidence>
<comment type="pathway">
    <text evidence="7">Carbohydrate degradation; 2-deoxy-D-ribose 1-phosphate degradation; D-glyceraldehyde 3-phosphate and acetaldehyde from 2-deoxy-alpha-D-ribose 1-phosphate: step 2/2.</text>
</comment>
<keyword evidence="2 7" id="KW-0963">Cytoplasm</keyword>
<dbReference type="OrthoDB" id="9778711at2"/>
<evidence type="ECO:0000256" key="2">
    <source>
        <dbReference type="ARBA" id="ARBA00022490"/>
    </source>
</evidence>
<evidence type="ECO:0000256" key="3">
    <source>
        <dbReference type="ARBA" id="ARBA00023239"/>
    </source>
</evidence>
<reference evidence="8" key="1">
    <citation type="submission" date="2012-04" db="EMBL/GenBank/DDBJ databases">
        <title>Finished genome of Dactylococcopsis salina PCC 8305.</title>
        <authorList>
            <consortium name="US DOE Joint Genome Institute"/>
            <person name="Gugger M."/>
            <person name="Coursin T."/>
            <person name="Rippka R."/>
            <person name="Tandeau De Marsac N."/>
            <person name="Huntemann M."/>
            <person name="Wei C.-L."/>
            <person name="Han J."/>
            <person name="Detter J.C."/>
            <person name="Han C."/>
            <person name="Tapia R."/>
            <person name="Daligault H."/>
            <person name="Chen A."/>
            <person name="Krypides N."/>
            <person name="Mavromatis K."/>
            <person name="Markowitz V."/>
            <person name="Szeto E."/>
            <person name="Ivanova N."/>
            <person name="Ovchinnikova G."/>
            <person name="Pagani I."/>
            <person name="Pati A."/>
            <person name="Goodwin L."/>
            <person name="Peters L."/>
            <person name="Pitluck S."/>
            <person name="Woyke T."/>
            <person name="Kerfeld C."/>
        </authorList>
    </citation>
    <scope>NUCLEOTIDE SEQUENCE [LARGE SCALE GENOMIC DNA]</scope>
    <source>
        <strain evidence="8">PCC 8305</strain>
    </source>
</reference>
<gene>
    <name evidence="7" type="primary">deoC</name>
    <name evidence="8" type="ORF">Dacsa_0232</name>
</gene>
<dbReference type="FunFam" id="3.20.20.70:FF:000044">
    <property type="entry name" value="Deoxyribose-phosphate aldolase"/>
    <property type="match status" value="1"/>
</dbReference>
<accession>K9YRQ5</accession>
<dbReference type="AlphaFoldDB" id="K9YRQ5"/>
<dbReference type="NCBIfam" id="TIGR00126">
    <property type="entry name" value="deoC"/>
    <property type="match status" value="1"/>
</dbReference>
<name>K9YRQ5_DACS8</name>
<evidence type="ECO:0000256" key="6">
    <source>
        <dbReference type="ARBA" id="ARBA00056337"/>
    </source>
</evidence>
<dbReference type="InterPro" id="IPR002915">
    <property type="entry name" value="DeoC/FbaB/LacD_aldolase"/>
</dbReference>
<dbReference type="Proteomes" id="UP000010482">
    <property type="component" value="Chromosome"/>
</dbReference>
<dbReference type="HOGENOM" id="CLU_053595_0_2_3"/>
<dbReference type="InterPro" id="IPR013785">
    <property type="entry name" value="Aldolase_TIM"/>
</dbReference>
<dbReference type="GO" id="GO:0016052">
    <property type="term" value="P:carbohydrate catabolic process"/>
    <property type="evidence" value="ECO:0007669"/>
    <property type="project" value="TreeGrafter"/>
</dbReference>
<dbReference type="PIRSF" id="PIRSF001357">
    <property type="entry name" value="DeoC"/>
    <property type="match status" value="1"/>
</dbReference>
<dbReference type="GO" id="GO:0004139">
    <property type="term" value="F:deoxyribose-phosphate aldolase activity"/>
    <property type="evidence" value="ECO:0007669"/>
    <property type="project" value="UniProtKB-UniRule"/>
</dbReference>
<protein>
    <recommendedName>
        <fullName evidence="7">Deoxyribose-phosphate aldolase</fullName>
        <shortName evidence="7">DERA</shortName>
        <ecNumber evidence="7">4.1.2.4</ecNumber>
    </recommendedName>
    <alternativeName>
        <fullName evidence="7">2-deoxy-D-ribose 5-phosphate aldolase</fullName>
    </alternativeName>
    <alternativeName>
        <fullName evidence="7">Phosphodeoxyriboaldolase</fullName>
        <shortName evidence="7">Deoxyriboaldolase</shortName>
    </alternativeName>
</protein>
<dbReference type="UniPathway" id="UPA00002">
    <property type="reaction ID" value="UER00468"/>
</dbReference>
<dbReference type="eggNOG" id="COG0274">
    <property type="taxonomic scope" value="Bacteria"/>
</dbReference>
<comment type="subcellular location">
    <subcellularLocation>
        <location evidence="7">Cytoplasm</location>
    </subcellularLocation>
</comment>
<dbReference type="InterPro" id="IPR011343">
    <property type="entry name" value="DeoC"/>
</dbReference>
<proteinExistence type="inferred from homology"/>
<dbReference type="PATRIC" id="fig|13035.3.peg.269"/>
<dbReference type="InterPro" id="IPR028581">
    <property type="entry name" value="DeoC_typeI"/>
</dbReference>
<dbReference type="STRING" id="13035.Dacsa_0232"/>
<dbReference type="Pfam" id="PF01791">
    <property type="entry name" value="DeoC"/>
    <property type="match status" value="1"/>
</dbReference>
<dbReference type="Gene3D" id="3.20.20.70">
    <property type="entry name" value="Aldolase class I"/>
    <property type="match status" value="1"/>
</dbReference>
<evidence type="ECO:0000256" key="7">
    <source>
        <dbReference type="HAMAP-Rule" id="MF_00114"/>
    </source>
</evidence>
<comment type="function">
    <text evidence="6 7">Catalyzes a reversible aldol reaction between acetaldehyde and D-glyceraldehyde 3-phosphate to generate 2-deoxy-D-ribose 5-phosphate.</text>
</comment>
<evidence type="ECO:0000313" key="8">
    <source>
        <dbReference type="EMBL" id="AFZ49040.1"/>
    </source>
</evidence>
<feature type="active site" description="Proton donor/acceptor" evidence="7">
    <location>
        <position position="182"/>
    </location>
</feature>
<dbReference type="RefSeq" id="WP_015228053.1">
    <property type="nucleotide sequence ID" value="NC_019780.1"/>
</dbReference>
<dbReference type="EMBL" id="CP003944">
    <property type="protein sequence ID" value="AFZ49040.1"/>
    <property type="molecule type" value="Genomic_DNA"/>
</dbReference>
<dbReference type="PANTHER" id="PTHR10889:SF1">
    <property type="entry name" value="DEOXYRIBOSE-PHOSPHATE ALDOLASE"/>
    <property type="match status" value="1"/>
</dbReference>
<dbReference type="CDD" id="cd00959">
    <property type="entry name" value="DeoC"/>
    <property type="match status" value="1"/>
</dbReference>
<dbReference type="EC" id="4.1.2.4" evidence="7"/>